<organism evidence="3 4">
    <name type="scientific">Candidatus Uhrbacteria bacterium GW2011_GWD2_52_7</name>
    <dbReference type="NCBI Taxonomy" id="1618989"/>
    <lineage>
        <taxon>Bacteria</taxon>
        <taxon>Candidatus Uhriibacteriota</taxon>
    </lineage>
</organism>
<name>A0A0G1XGI5_9BACT</name>
<keyword evidence="2" id="KW-0812">Transmembrane</keyword>
<proteinExistence type="predicted"/>
<evidence type="ECO:0000256" key="1">
    <source>
        <dbReference type="SAM" id="MobiDB-lite"/>
    </source>
</evidence>
<gene>
    <name evidence="3" type="ORF">UY72_C0024G0003</name>
</gene>
<feature type="transmembrane region" description="Helical" evidence="2">
    <location>
        <begin position="20"/>
        <end position="40"/>
    </location>
</feature>
<keyword evidence="2" id="KW-0472">Membrane</keyword>
<comment type="caution">
    <text evidence="3">The sequence shown here is derived from an EMBL/GenBank/DDBJ whole genome shotgun (WGS) entry which is preliminary data.</text>
</comment>
<protein>
    <submittedName>
        <fullName evidence="3">Uncharacterized protein</fullName>
    </submittedName>
</protein>
<feature type="compositionally biased region" description="Polar residues" evidence="1">
    <location>
        <begin position="59"/>
        <end position="73"/>
    </location>
</feature>
<reference evidence="3 4" key="1">
    <citation type="journal article" date="2015" name="Nature">
        <title>rRNA introns, odd ribosomes, and small enigmatic genomes across a large radiation of phyla.</title>
        <authorList>
            <person name="Brown C.T."/>
            <person name="Hug L.A."/>
            <person name="Thomas B.C."/>
            <person name="Sharon I."/>
            <person name="Castelle C.J."/>
            <person name="Singh A."/>
            <person name="Wilkins M.J."/>
            <person name="Williams K.H."/>
            <person name="Banfield J.F."/>
        </authorList>
    </citation>
    <scope>NUCLEOTIDE SEQUENCE [LARGE SCALE GENOMIC DNA]</scope>
</reference>
<dbReference type="AlphaFoldDB" id="A0A0G1XGI5"/>
<accession>A0A0G1XGI5</accession>
<sequence length="215" mass="23051">MPLEPVPILPYSSQVLRALVLGFIGSAMLAMTAVTLGIVLDVATSDEKGPLPEDPTPAPQSIEQSSAINSTDTGKPDLDAIAINEESMDDVDMNALPRKEVAAPKPTLNKAEQEALNQTISRASDILTEDLRLRDDAADASIALWIENSFRATDTDTLACVEDLFIDGGGKIDEVLTYCSTRYPTATQSDDRVAALDAELDENQNETAVVFAEPE</sequence>
<dbReference type="EMBL" id="LCRD01000024">
    <property type="protein sequence ID" value="KKW30056.1"/>
    <property type="molecule type" value="Genomic_DNA"/>
</dbReference>
<keyword evidence="2" id="KW-1133">Transmembrane helix</keyword>
<feature type="region of interest" description="Disordered" evidence="1">
    <location>
        <begin position="47"/>
        <end position="75"/>
    </location>
</feature>
<dbReference type="Proteomes" id="UP000034846">
    <property type="component" value="Unassembled WGS sequence"/>
</dbReference>
<evidence type="ECO:0000256" key="2">
    <source>
        <dbReference type="SAM" id="Phobius"/>
    </source>
</evidence>
<evidence type="ECO:0000313" key="3">
    <source>
        <dbReference type="EMBL" id="KKW30056.1"/>
    </source>
</evidence>
<evidence type="ECO:0000313" key="4">
    <source>
        <dbReference type="Proteomes" id="UP000034846"/>
    </source>
</evidence>